<evidence type="ECO:0000313" key="2">
    <source>
        <dbReference type="EMBL" id="KAF5863972.1"/>
    </source>
</evidence>
<protein>
    <submittedName>
        <fullName evidence="2">Uncharacterized protein</fullName>
    </submittedName>
</protein>
<proteinExistence type="predicted"/>
<sequence length="95" mass="10265">MARLVALLVSYGTPGKRLTRDIGIHLRGVARRADGNTAAPNHRDVRLQPERTDSGEHRKHHDPERDRADDGQGTVSTGGNHAAIARIREVGVGSS</sequence>
<evidence type="ECO:0000313" key="3">
    <source>
        <dbReference type="Proteomes" id="UP000541154"/>
    </source>
</evidence>
<gene>
    <name evidence="2" type="ORF">ETB97_008907</name>
</gene>
<dbReference type="EMBL" id="SPNV01000041">
    <property type="protein sequence ID" value="KAF5863972.1"/>
    <property type="molecule type" value="Genomic_DNA"/>
</dbReference>
<dbReference type="AlphaFoldDB" id="A0A8H6E910"/>
<reference evidence="2 3" key="1">
    <citation type="submission" date="2019-04" db="EMBL/GenBank/DDBJ databases">
        <title>Aspergillus burnettii sp. nov., novel species from soil in southeast Queensland.</title>
        <authorList>
            <person name="Gilchrist C.L.M."/>
            <person name="Pitt J.I."/>
            <person name="Lange L."/>
            <person name="Lacey H.J."/>
            <person name="Vuong D."/>
            <person name="Midgley D.J."/>
            <person name="Greenfield P."/>
            <person name="Bradbury M."/>
            <person name="Lacey E."/>
            <person name="Busk P.K."/>
            <person name="Pilgaard B."/>
            <person name="Chooi Y.H."/>
            <person name="Piggott A.M."/>
        </authorList>
    </citation>
    <scope>NUCLEOTIDE SEQUENCE [LARGE SCALE GENOMIC DNA]</scope>
    <source>
        <strain evidence="2 3">FRR 5400</strain>
    </source>
</reference>
<name>A0A8H6E910_PETAA</name>
<comment type="caution">
    <text evidence="2">The sequence shown here is derived from an EMBL/GenBank/DDBJ whole genome shotgun (WGS) entry which is preliminary data.</text>
</comment>
<evidence type="ECO:0000256" key="1">
    <source>
        <dbReference type="SAM" id="MobiDB-lite"/>
    </source>
</evidence>
<feature type="region of interest" description="Disordered" evidence="1">
    <location>
        <begin position="33"/>
        <end position="95"/>
    </location>
</feature>
<dbReference type="Proteomes" id="UP000541154">
    <property type="component" value="Unassembled WGS sequence"/>
</dbReference>
<keyword evidence="3" id="KW-1185">Reference proteome</keyword>
<accession>A0A8H6E910</accession>
<organism evidence="2 3">
    <name type="scientific">Petromyces alliaceus</name>
    <name type="common">Aspergillus alliaceus</name>
    <dbReference type="NCBI Taxonomy" id="209559"/>
    <lineage>
        <taxon>Eukaryota</taxon>
        <taxon>Fungi</taxon>
        <taxon>Dikarya</taxon>
        <taxon>Ascomycota</taxon>
        <taxon>Pezizomycotina</taxon>
        <taxon>Eurotiomycetes</taxon>
        <taxon>Eurotiomycetidae</taxon>
        <taxon>Eurotiales</taxon>
        <taxon>Aspergillaceae</taxon>
        <taxon>Aspergillus</taxon>
        <taxon>Aspergillus subgen. Circumdati</taxon>
    </lineage>
</organism>
<feature type="compositionally biased region" description="Basic and acidic residues" evidence="1">
    <location>
        <begin position="41"/>
        <end position="70"/>
    </location>
</feature>